<protein>
    <submittedName>
        <fullName evidence="10">Amino acid/amide ABC transporter membrane protein 1, HAAT family</fullName>
    </submittedName>
</protein>
<dbReference type="Pfam" id="PF02653">
    <property type="entry name" value="BPD_transp_2"/>
    <property type="match status" value="1"/>
</dbReference>
<evidence type="ECO:0000256" key="9">
    <source>
        <dbReference type="SAM" id="Phobius"/>
    </source>
</evidence>
<reference evidence="10 11" key="1">
    <citation type="submission" date="2016-10" db="EMBL/GenBank/DDBJ databases">
        <authorList>
            <person name="de Groot N.N."/>
        </authorList>
    </citation>
    <scope>NUCLEOTIDE SEQUENCE [LARGE SCALE GENOMIC DNA]</scope>
    <source>
        <strain evidence="10 11">DSM 26656</strain>
    </source>
</reference>
<keyword evidence="2" id="KW-0813">Transport</keyword>
<dbReference type="InterPro" id="IPR001851">
    <property type="entry name" value="ABC_transp_permease"/>
</dbReference>
<feature type="transmembrane region" description="Helical" evidence="9">
    <location>
        <begin position="225"/>
        <end position="247"/>
    </location>
</feature>
<keyword evidence="4 9" id="KW-0812">Transmembrane</keyword>
<comment type="similarity">
    <text evidence="8">Belongs to the binding-protein-dependent transport system permease family. LivHM subfamily.</text>
</comment>
<feature type="transmembrane region" description="Helical" evidence="9">
    <location>
        <begin position="253"/>
        <end position="277"/>
    </location>
</feature>
<dbReference type="GO" id="GO:0006865">
    <property type="term" value="P:amino acid transport"/>
    <property type="evidence" value="ECO:0007669"/>
    <property type="project" value="UniProtKB-KW"/>
</dbReference>
<dbReference type="InterPro" id="IPR052157">
    <property type="entry name" value="BCAA_transport_permease"/>
</dbReference>
<dbReference type="GO" id="GO:0005886">
    <property type="term" value="C:plasma membrane"/>
    <property type="evidence" value="ECO:0007669"/>
    <property type="project" value="UniProtKB-SubCell"/>
</dbReference>
<evidence type="ECO:0000256" key="2">
    <source>
        <dbReference type="ARBA" id="ARBA00022448"/>
    </source>
</evidence>
<evidence type="ECO:0000256" key="8">
    <source>
        <dbReference type="ARBA" id="ARBA00037998"/>
    </source>
</evidence>
<organism evidence="10 11">
    <name type="scientific">Bosea lathyri</name>
    <dbReference type="NCBI Taxonomy" id="1036778"/>
    <lineage>
        <taxon>Bacteria</taxon>
        <taxon>Pseudomonadati</taxon>
        <taxon>Pseudomonadota</taxon>
        <taxon>Alphaproteobacteria</taxon>
        <taxon>Hyphomicrobiales</taxon>
        <taxon>Boseaceae</taxon>
        <taxon>Bosea</taxon>
    </lineage>
</organism>
<evidence type="ECO:0000256" key="4">
    <source>
        <dbReference type="ARBA" id="ARBA00022692"/>
    </source>
</evidence>
<dbReference type="GO" id="GO:0022857">
    <property type="term" value="F:transmembrane transporter activity"/>
    <property type="evidence" value="ECO:0007669"/>
    <property type="project" value="InterPro"/>
</dbReference>
<keyword evidence="6 9" id="KW-1133">Transmembrane helix</keyword>
<feature type="transmembrane region" description="Helical" evidence="9">
    <location>
        <begin position="46"/>
        <end position="74"/>
    </location>
</feature>
<dbReference type="Proteomes" id="UP000236743">
    <property type="component" value="Unassembled WGS sequence"/>
</dbReference>
<keyword evidence="7 9" id="KW-0472">Membrane</keyword>
<evidence type="ECO:0000256" key="3">
    <source>
        <dbReference type="ARBA" id="ARBA00022475"/>
    </source>
</evidence>
<evidence type="ECO:0000313" key="11">
    <source>
        <dbReference type="Proteomes" id="UP000236743"/>
    </source>
</evidence>
<accession>A0A1H5VLG9</accession>
<dbReference type="PANTHER" id="PTHR11795:SF442">
    <property type="entry name" value="ABC TRANSPORTER ATP-BINDING PROTEIN"/>
    <property type="match status" value="1"/>
</dbReference>
<dbReference type="CDD" id="cd06582">
    <property type="entry name" value="TM_PBP1_LivH_like"/>
    <property type="match status" value="1"/>
</dbReference>
<dbReference type="AlphaFoldDB" id="A0A1H5VLG9"/>
<keyword evidence="5" id="KW-0029">Amino-acid transport</keyword>
<feature type="transmembrane region" description="Helical" evidence="9">
    <location>
        <begin position="188"/>
        <end position="213"/>
    </location>
</feature>
<keyword evidence="11" id="KW-1185">Reference proteome</keyword>
<keyword evidence="3" id="KW-1003">Cell membrane</keyword>
<sequence length="291" mass="31141">MLTLFIQQVLNGLLDGVYYLLIALGLSLIFSLGGIVNLAHGAFYAIGAYLTIVLAPHIGFGGAIIASPLLVALIGIVVERGLFQRFYRSDPIFSLLLTFGLAMVAEQSLRMIFGAPPLSFSIPPELRGQIFIGDFIYSRYRAMLLLIAAACVLGLWFLLQRTSFGRVVRAGVQNPDMVGALGISLQPYMVAVAGIGIGLAGLAGVLLAPIYSIHPAMGQEIITPAFVVVVIGGLGSFWGVVVAALMVGLVKGITIGLGLTQWSTAVIYLMMLLVLLFRPRGLFGERIQRFE</sequence>
<dbReference type="EMBL" id="FNUY01000002">
    <property type="protein sequence ID" value="SEF87866.1"/>
    <property type="molecule type" value="Genomic_DNA"/>
</dbReference>
<dbReference type="PANTHER" id="PTHR11795">
    <property type="entry name" value="BRANCHED-CHAIN AMINO ACID TRANSPORT SYSTEM PERMEASE PROTEIN LIVH"/>
    <property type="match status" value="1"/>
</dbReference>
<dbReference type="OrthoDB" id="9807115at2"/>
<evidence type="ECO:0000256" key="7">
    <source>
        <dbReference type="ARBA" id="ARBA00023136"/>
    </source>
</evidence>
<proteinExistence type="inferred from homology"/>
<evidence type="ECO:0000256" key="5">
    <source>
        <dbReference type="ARBA" id="ARBA00022970"/>
    </source>
</evidence>
<evidence type="ECO:0000313" key="10">
    <source>
        <dbReference type="EMBL" id="SEF87866.1"/>
    </source>
</evidence>
<dbReference type="RefSeq" id="WP_103871578.1">
    <property type="nucleotide sequence ID" value="NZ_FNUY01000002.1"/>
</dbReference>
<gene>
    <name evidence="10" type="ORF">SAMN04488115_102341</name>
</gene>
<evidence type="ECO:0000256" key="6">
    <source>
        <dbReference type="ARBA" id="ARBA00022989"/>
    </source>
</evidence>
<comment type="subcellular location">
    <subcellularLocation>
        <location evidence="1">Cell membrane</location>
        <topology evidence="1">Multi-pass membrane protein</topology>
    </subcellularLocation>
</comment>
<name>A0A1H5VLG9_9HYPH</name>
<feature type="transmembrane region" description="Helical" evidence="9">
    <location>
        <begin position="17"/>
        <end position="39"/>
    </location>
</feature>
<feature type="transmembrane region" description="Helical" evidence="9">
    <location>
        <begin position="142"/>
        <end position="159"/>
    </location>
</feature>
<evidence type="ECO:0000256" key="1">
    <source>
        <dbReference type="ARBA" id="ARBA00004651"/>
    </source>
</evidence>
<feature type="transmembrane region" description="Helical" evidence="9">
    <location>
        <begin position="86"/>
        <end position="105"/>
    </location>
</feature>